<dbReference type="Pfam" id="PF10128">
    <property type="entry name" value="OpcA_G6PD_assem"/>
    <property type="match status" value="1"/>
</dbReference>
<evidence type="ECO:0000313" key="3">
    <source>
        <dbReference type="EMBL" id="AZG44309.1"/>
    </source>
</evidence>
<organism evidence="3 4">
    <name type="scientific">Gordonia insulae</name>
    <dbReference type="NCBI Taxonomy" id="2420509"/>
    <lineage>
        <taxon>Bacteria</taxon>
        <taxon>Bacillati</taxon>
        <taxon>Actinomycetota</taxon>
        <taxon>Actinomycetes</taxon>
        <taxon>Mycobacteriales</taxon>
        <taxon>Gordoniaceae</taxon>
        <taxon>Gordonia</taxon>
    </lineage>
</organism>
<dbReference type="InterPro" id="IPR004555">
    <property type="entry name" value="G6PDH_assembly_OpcA"/>
</dbReference>
<evidence type="ECO:0000313" key="4">
    <source>
        <dbReference type="Proteomes" id="UP000271469"/>
    </source>
</evidence>
<evidence type="ECO:0000259" key="2">
    <source>
        <dbReference type="Pfam" id="PF20171"/>
    </source>
</evidence>
<accession>A0A3G8JIL3</accession>
<dbReference type="RefSeq" id="WP_124707208.1">
    <property type="nucleotide sequence ID" value="NZ_CP033972.1"/>
</dbReference>
<sequence>MIVELPDTSTNTVAKKIVEVRESGGAVSLGRVLTLVVCADHGEPTEGAIEAAIGASSEHPSRVIVVCIGDRDADSRLDAEIRVGGDAGASEVVVLTLQGALADHPRSVVTPFLLPDTPVVTWWPGAAPEDPATDPMGTLGRRRILDASKSSNPETVLARRLATYAPGDSDLAWTQITHWRALLASAVDRPPHTPILSVEVTGPARSPGVDLLAGWLRSALNVPTKRRVGSFEVRLQRDDGPTVLAVDQNNNAVLCMPGKPDGRVAMSRRELPLLLAEELRRLDIDEVYEQALSGVTEVEIEGAVA</sequence>
<proteinExistence type="predicted"/>
<dbReference type="PANTHER" id="PTHR38658:SF1">
    <property type="entry name" value="OXPP CYCLE PROTEIN OPCA-RELATED"/>
    <property type="match status" value="1"/>
</dbReference>
<keyword evidence="4" id="KW-1185">Reference proteome</keyword>
<reference evidence="3 4" key="1">
    <citation type="submission" date="2018-11" db="EMBL/GenBank/DDBJ databases">
        <title>Gordonia insulae sp. nov., isolated from an island soil.</title>
        <authorList>
            <person name="Kim Y.S."/>
            <person name="Kim S.B."/>
        </authorList>
    </citation>
    <scope>NUCLEOTIDE SEQUENCE [LARGE SCALE GENOMIC DNA]</scope>
    <source>
        <strain evidence="3 4">MMS17-SY073</strain>
    </source>
</reference>
<evidence type="ECO:0008006" key="5">
    <source>
        <dbReference type="Google" id="ProtNLM"/>
    </source>
</evidence>
<gene>
    <name evidence="3" type="ORF">D7316_00893</name>
</gene>
<dbReference type="Proteomes" id="UP000271469">
    <property type="component" value="Chromosome"/>
</dbReference>
<name>A0A3G8JIL3_9ACTN</name>
<dbReference type="PANTHER" id="PTHR38658">
    <property type="entry name" value="OXPP CYCLE PROTEIN OPCA-RELATED"/>
    <property type="match status" value="1"/>
</dbReference>
<dbReference type="Pfam" id="PF20171">
    <property type="entry name" value="OpcA_G6PD_C"/>
    <property type="match status" value="1"/>
</dbReference>
<dbReference type="InterPro" id="IPR046801">
    <property type="entry name" value="OpcA_G6PD_N"/>
</dbReference>
<feature type="domain" description="Glucose-6-phosphate dehydrogenase assembly protein OpcA N-terminal" evidence="1">
    <location>
        <begin position="55"/>
        <end position="160"/>
    </location>
</feature>
<dbReference type="EMBL" id="CP033972">
    <property type="protein sequence ID" value="AZG44309.1"/>
    <property type="molecule type" value="Genomic_DNA"/>
</dbReference>
<dbReference type="OrthoDB" id="128564at2"/>
<dbReference type="KEGG" id="gom:D7316_00893"/>
<dbReference type="AlphaFoldDB" id="A0A3G8JIL3"/>
<protein>
    <recommendedName>
        <fullName evidence="5">Glucose-6-phosphate dehydrogenase assembly protein OpcA</fullName>
    </recommendedName>
</protein>
<feature type="domain" description="Glucose-6-phosphate dehydrogenase assembly protein OpcA C-terminal" evidence="2">
    <location>
        <begin position="166"/>
        <end position="292"/>
    </location>
</feature>
<evidence type="ECO:0000259" key="1">
    <source>
        <dbReference type="Pfam" id="PF10128"/>
    </source>
</evidence>
<dbReference type="InterPro" id="IPR046802">
    <property type="entry name" value="OpcA_G6PD_C"/>
</dbReference>